<evidence type="ECO:0000256" key="3">
    <source>
        <dbReference type="ARBA" id="ARBA00023163"/>
    </source>
</evidence>
<evidence type="ECO:0000256" key="1">
    <source>
        <dbReference type="ARBA" id="ARBA00022491"/>
    </source>
</evidence>
<name>A0AAP0F0N6_9MAGN</name>
<gene>
    <name evidence="5" type="ORF">Sjap_020023</name>
</gene>
<feature type="region of interest" description="Disordered" evidence="4">
    <location>
        <begin position="169"/>
        <end position="208"/>
    </location>
</feature>
<proteinExistence type="predicted"/>
<dbReference type="Proteomes" id="UP001417504">
    <property type="component" value="Unassembled WGS sequence"/>
</dbReference>
<dbReference type="PANTHER" id="PTHR33388">
    <property type="entry name" value="OS01G0212500 PROTEIN"/>
    <property type="match status" value="1"/>
</dbReference>
<dbReference type="GO" id="GO:0003700">
    <property type="term" value="F:DNA-binding transcription factor activity"/>
    <property type="evidence" value="ECO:0007669"/>
    <property type="project" value="InterPro"/>
</dbReference>
<keyword evidence="1" id="KW-0678">Repressor</keyword>
<dbReference type="PANTHER" id="PTHR33388:SF18">
    <property type="entry name" value="PROTEIN SPEAR1"/>
    <property type="match status" value="1"/>
</dbReference>
<evidence type="ECO:0000313" key="5">
    <source>
        <dbReference type="EMBL" id="KAK9102769.1"/>
    </source>
</evidence>
<protein>
    <submittedName>
        <fullName evidence="5">Uncharacterized protein</fullName>
    </submittedName>
</protein>
<accession>A0AAP0F0N6</accession>
<evidence type="ECO:0000256" key="2">
    <source>
        <dbReference type="ARBA" id="ARBA00023015"/>
    </source>
</evidence>
<feature type="compositionally biased region" description="Low complexity" evidence="4">
    <location>
        <begin position="9"/>
        <end position="24"/>
    </location>
</feature>
<sequence>MGSSYFGEPSLGNARSSSPSGSSSRKSKKNNGDKPRQPQRGLGVAQLEKIRLHNQMNCTYLPNSSPLHDPYGSTTTTGLNQGEDVMRVQPAYSSGPSASTFSYSSTPSSFGFHQNIMMNSGEMDTPHDHMSYLDPQFSNTARWNHNNVILESQYAAPPNATRQFLSSHIEESGQRNRRQDRSRSMDFSSQHSNSSETQDVDLELKLSL</sequence>
<reference evidence="5 6" key="1">
    <citation type="submission" date="2024-01" db="EMBL/GenBank/DDBJ databases">
        <title>Genome assemblies of Stephania.</title>
        <authorList>
            <person name="Yang L."/>
        </authorList>
    </citation>
    <scope>NUCLEOTIDE SEQUENCE [LARGE SCALE GENOMIC DNA]</scope>
    <source>
        <strain evidence="5">QJT</strain>
        <tissue evidence="5">Leaf</tissue>
    </source>
</reference>
<dbReference type="EMBL" id="JBBNAE010000008">
    <property type="protein sequence ID" value="KAK9102769.1"/>
    <property type="molecule type" value="Genomic_DNA"/>
</dbReference>
<feature type="region of interest" description="Disordered" evidence="4">
    <location>
        <begin position="1"/>
        <end position="41"/>
    </location>
</feature>
<evidence type="ECO:0000256" key="4">
    <source>
        <dbReference type="SAM" id="MobiDB-lite"/>
    </source>
</evidence>
<organism evidence="5 6">
    <name type="scientific">Stephania japonica</name>
    <dbReference type="NCBI Taxonomy" id="461633"/>
    <lineage>
        <taxon>Eukaryota</taxon>
        <taxon>Viridiplantae</taxon>
        <taxon>Streptophyta</taxon>
        <taxon>Embryophyta</taxon>
        <taxon>Tracheophyta</taxon>
        <taxon>Spermatophyta</taxon>
        <taxon>Magnoliopsida</taxon>
        <taxon>Ranunculales</taxon>
        <taxon>Menispermaceae</taxon>
        <taxon>Menispermoideae</taxon>
        <taxon>Cissampelideae</taxon>
        <taxon>Stephania</taxon>
    </lineage>
</organism>
<dbReference type="AlphaFoldDB" id="A0AAP0F0N6"/>
<keyword evidence="3" id="KW-0804">Transcription</keyword>
<keyword evidence="2" id="KW-0805">Transcription regulation</keyword>
<feature type="compositionally biased region" description="Polar residues" evidence="4">
    <location>
        <begin position="185"/>
        <end position="197"/>
    </location>
</feature>
<keyword evidence="6" id="KW-1185">Reference proteome</keyword>
<dbReference type="InterPro" id="IPR040356">
    <property type="entry name" value="SPEAR"/>
</dbReference>
<comment type="caution">
    <text evidence="5">The sequence shown here is derived from an EMBL/GenBank/DDBJ whole genome shotgun (WGS) entry which is preliminary data.</text>
</comment>
<evidence type="ECO:0000313" key="6">
    <source>
        <dbReference type="Proteomes" id="UP001417504"/>
    </source>
</evidence>
<feature type="compositionally biased region" description="Basic and acidic residues" evidence="4">
    <location>
        <begin position="169"/>
        <end position="184"/>
    </location>
</feature>